<dbReference type="PANTHER" id="PTHR31635:SF196">
    <property type="entry name" value="REVERSE TRANSCRIPTASE DOMAIN-CONTAINING PROTEIN-RELATED"/>
    <property type="match status" value="1"/>
</dbReference>
<gene>
    <name evidence="2" type="ORF">Ddye_011575</name>
</gene>
<dbReference type="InterPro" id="IPR000477">
    <property type="entry name" value="RT_dom"/>
</dbReference>
<evidence type="ECO:0000259" key="1">
    <source>
        <dbReference type="Pfam" id="PF00078"/>
    </source>
</evidence>
<dbReference type="Proteomes" id="UP001280121">
    <property type="component" value="Unassembled WGS sequence"/>
</dbReference>
<dbReference type="AlphaFoldDB" id="A0AAD9X2T7"/>
<keyword evidence="3" id="KW-1185">Reference proteome</keyword>
<reference evidence="2" key="1">
    <citation type="journal article" date="2023" name="Plant J.">
        <title>Genome sequences and population genomics provide insights into the demographic history, inbreeding, and mutation load of two 'living fossil' tree species of Dipteronia.</title>
        <authorList>
            <person name="Feng Y."/>
            <person name="Comes H.P."/>
            <person name="Chen J."/>
            <person name="Zhu S."/>
            <person name="Lu R."/>
            <person name="Zhang X."/>
            <person name="Li P."/>
            <person name="Qiu J."/>
            <person name="Olsen K.M."/>
            <person name="Qiu Y."/>
        </authorList>
    </citation>
    <scope>NUCLEOTIDE SEQUENCE</scope>
    <source>
        <strain evidence="2">KIB01</strain>
    </source>
</reference>
<organism evidence="2 3">
    <name type="scientific">Dipteronia dyeriana</name>
    <dbReference type="NCBI Taxonomy" id="168575"/>
    <lineage>
        <taxon>Eukaryota</taxon>
        <taxon>Viridiplantae</taxon>
        <taxon>Streptophyta</taxon>
        <taxon>Embryophyta</taxon>
        <taxon>Tracheophyta</taxon>
        <taxon>Spermatophyta</taxon>
        <taxon>Magnoliopsida</taxon>
        <taxon>eudicotyledons</taxon>
        <taxon>Gunneridae</taxon>
        <taxon>Pentapetalae</taxon>
        <taxon>rosids</taxon>
        <taxon>malvids</taxon>
        <taxon>Sapindales</taxon>
        <taxon>Sapindaceae</taxon>
        <taxon>Hippocastanoideae</taxon>
        <taxon>Acereae</taxon>
        <taxon>Dipteronia</taxon>
    </lineage>
</organism>
<name>A0AAD9X2T7_9ROSI</name>
<dbReference type="EMBL" id="JANJYI010000004">
    <property type="protein sequence ID" value="KAK2651719.1"/>
    <property type="molecule type" value="Genomic_DNA"/>
</dbReference>
<dbReference type="PANTHER" id="PTHR31635">
    <property type="entry name" value="REVERSE TRANSCRIPTASE DOMAIN-CONTAINING PROTEIN-RELATED"/>
    <property type="match status" value="1"/>
</dbReference>
<proteinExistence type="predicted"/>
<dbReference type="Pfam" id="PF00078">
    <property type="entry name" value="RVT_1"/>
    <property type="match status" value="1"/>
</dbReference>
<comment type="caution">
    <text evidence="2">The sequence shown here is derived from an EMBL/GenBank/DDBJ whole genome shotgun (WGS) entry which is preliminary data.</text>
</comment>
<evidence type="ECO:0000313" key="2">
    <source>
        <dbReference type="EMBL" id="KAK2651719.1"/>
    </source>
</evidence>
<feature type="domain" description="Reverse transcriptase" evidence="1">
    <location>
        <begin position="2"/>
        <end position="146"/>
    </location>
</feature>
<evidence type="ECO:0000313" key="3">
    <source>
        <dbReference type="Proteomes" id="UP001280121"/>
    </source>
</evidence>
<accession>A0AAD9X2T7</accession>
<sequence length="166" mass="18965">MQDFKPISLVGSMYKILVKVLASHTENVINTIIGDSQIAFVKNHQILDNFVIAKEIINMWKNDNLGGLLVKLDFEKAYYCVDNGVLDSIMREMGFGEKWRRWMSSYITTLMLSVLVNGSPTSQFGMETELHQGDPLSPFIFNFVTEVRGFKQLVHESLPLRLDDQC</sequence>
<protein>
    <recommendedName>
        <fullName evidence="1">Reverse transcriptase domain-containing protein</fullName>
    </recommendedName>
</protein>